<keyword evidence="5" id="KW-1185">Reference proteome</keyword>
<dbReference type="Pfam" id="PF13205">
    <property type="entry name" value="Big_5"/>
    <property type="match status" value="1"/>
</dbReference>
<name>A0A1M5H5G2_9BACT</name>
<evidence type="ECO:0000259" key="3">
    <source>
        <dbReference type="Pfam" id="PF13205"/>
    </source>
</evidence>
<sequence length="465" mass="52411">MKQLFSLLLILAFLAVLQATTGCANIIPPQGGPRDSLPPVLLNAAPADSTVNFRGNRIVLNFDEFVDLQEVQGNLLFTPLFENVPVVEARLRTVTIRLKDSLEANTTYTFDFGNALRDINEGNVYRNFAYRFSTGPYLDSMELSGRVVDAETGKTDTTMIVVLHRSFDDSAVYKTRPRYVSRVDRDGGFRFRSLPRDSFAIYAIGDAGIMRRYTSPAQAFGFANSAVVSGQDSVQLYAYKETAENTTQQRSTSTTGGNTAADRRLRFTSSGSQQDLLQDFTLTFERPLRQFDSTRVSLAADSTFTPVSGYRWLQDSTRRELSLRTQWQPDKQYHLILQQNFATDTLGRQLLKADTVSFSTRRLAEYGAINLEVSGIDTTQNPVLQFVQSDKVVYSVPIRNGRFTQQLFLPGDYDLRLLNDRNGNGRWDAGQFFGQRRLPEIARPFTQKITIRADRENDLSLPAPR</sequence>
<dbReference type="STRING" id="1302690.BUE76_03715"/>
<dbReference type="Proteomes" id="UP000184368">
    <property type="component" value="Unassembled WGS sequence"/>
</dbReference>
<accession>A0A1M5H5G2</accession>
<evidence type="ECO:0000313" key="5">
    <source>
        <dbReference type="Proteomes" id="UP000184368"/>
    </source>
</evidence>
<proteinExistence type="predicted"/>
<reference evidence="4 5" key="1">
    <citation type="submission" date="2016-11" db="EMBL/GenBank/DDBJ databases">
        <authorList>
            <person name="Jaros S."/>
            <person name="Januszkiewicz K."/>
            <person name="Wedrychowicz H."/>
        </authorList>
    </citation>
    <scope>NUCLEOTIDE SEQUENCE [LARGE SCALE GENOMIC DNA]</scope>
    <source>
        <strain evidence="4 5">DSM 26897</strain>
    </source>
</reference>
<gene>
    <name evidence="4" type="ORF">SAMN05444008_11837</name>
</gene>
<dbReference type="EMBL" id="FQUO01000018">
    <property type="protein sequence ID" value="SHG11123.1"/>
    <property type="molecule type" value="Genomic_DNA"/>
</dbReference>
<organism evidence="4 5">
    <name type="scientific">Cnuella takakiae</name>
    <dbReference type="NCBI Taxonomy" id="1302690"/>
    <lineage>
        <taxon>Bacteria</taxon>
        <taxon>Pseudomonadati</taxon>
        <taxon>Bacteroidota</taxon>
        <taxon>Chitinophagia</taxon>
        <taxon>Chitinophagales</taxon>
        <taxon>Chitinophagaceae</taxon>
        <taxon>Cnuella</taxon>
    </lineage>
</organism>
<evidence type="ECO:0000313" key="4">
    <source>
        <dbReference type="EMBL" id="SHG11123.1"/>
    </source>
</evidence>
<keyword evidence="1 2" id="KW-0732">Signal</keyword>
<feature type="chain" id="PRO_5012612505" evidence="2">
    <location>
        <begin position="25"/>
        <end position="465"/>
    </location>
</feature>
<dbReference type="AlphaFoldDB" id="A0A1M5H5G2"/>
<dbReference type="RefSeq" id="WP_073046885.1">
    <property type="nucleotide sequence ID" value="NZ_FQUO01000018.1"/>
</dbReference>
<feature type="signal peptide" evidence="2">
    <location>
        <begin position="1"/>
        <end position="24"/>
    </location>
</feature>
<protein>
    <submittedName>
        <fullName evidence="4">Ig-like domain-containing protein</fullName>
    </submittedName>
</protein>
<feature type="domain" description="SbsA Ig-like" evidence="3">
    <location>
        <begin position="35"/>
        <end position="134"/>
    </location>
</feature>
<dbReference type="InterPro" id="IPR032812">
    <property type="entry name" value="SbsA_Ig"/>
</dbReference>
<dbReference type="OrthoDB" id="9809989at2"/>
<evidence type="ECO:0000256" key="1">
    <source>
        <dbReference type="ARBA" id="ARBA00022729"/>
    </source>
</evidence>
<dbReference type="PROSITE" id="PS51257">
    <property type="entry name" value="PROKAR_LIPOPROTEIN"/>
    <property type="match status" value="1"/>
</dbReference>
<evidence type="ECO:0000256" key="2">
    <source>
        <dbReference type="SAM" id="SignalP"/>
    </source>
</evidence>